<sequence>MPCIGVSQNTFIPDDNFEQALIDLGFDGGPLDDFVPTANISSVNELIIPSLDISDLTGIEDFTALSILDCSDNLLTTVNISSNTSLTQLFVQNNQIATLNVSTLSDLLILWCFENDLNSIDVSRNLKLISLVCNNNNLTDLNTTNNVALNVLVCNDNLILDIDVSDNIGLSRFECGNNLLSTLDLSNNLNLSNLSCEENQLINLNLNSNSLLSSIFCYGNQLTDLDLSQNSSLRNLDCSSNNLCSLDLSNGNNNNITSLNFEFNTNLNCVVVDNINGNRDVWLPASFSNYVDSIDDCSNFIPVDSLNNFVGVTFTLPVINNGSYFTESAGNGTTLNSGDVISTSQTIYIYNQTTCGSNESSFTILITDRDYYIPKYFTPNNDGTNDYWKVFESNSNMVNISIFDKYGKLLKSLSPDSEGWNGMFNGQLMQTDDYWYLINFSSGEVVTGHFALKR</sequence>
<dbReference type="EMBL" id="BAABJK010000004">
    <property type="protein sequence ID" value="GAA4967876.1"/>
    <property type="molecule type" value="Genomic_DNA"/>
</dbReference>
<dbReference type="Pfam" id="PF13585">
    <property type="entry name" value="CHU_C"/>
    <property type="match status" value="1"/>
</dbReference>
<dbReference type="Proteomes" id="UP001501692">
    <property type="component" value="Unassembled WGS sequence"/>
</dbReference>
<evidence type="ECO:0000256" key="2">
    <source>
        <dbReference type="ARBA" id="ARBA00022737"/>
    </source>
</evidence>
<evidence type="ECO:0000313" key="3">
    <source>
        <dbReference type="EMBL" id="GAA4967876.1"/>
    </source>
</evidence>
<gene>
    <name evidence="3" type="ORF">GCM10023315_16690</name>
</gene>
<evidence type="ECO:0000313" key="4">
    <source>
        <dbReference type="Proteomes" id="UP001501692"/>
    </source>
</evidence>
<proteinExistence type="predicted"/>
<dbReference type="PANTHER" id="PTHR47566">
    <property type="match status" value="1"/>
</dbReference>
<keyword evidence="2" id="KW-0677">Repeat</keyword>
<dbReference type="Gene3D" id="3.80.10.10">
    <property type="entry name" value="Ribonuclease Inhibitor"/>
    <property type="match status" value="1"/>
</dbReference>
<name>A0ABP9HD94_9FLAO</name>
<dbReference type="InterPro" id="IPR032675">
    <property type="entry name" value="LRR_dom_sf"/>
</dbReference>
<comment type="caution">
    <text evidence="3">The sequence shown here is derived from an EMBL/GenBank/DDBJ whole genome shotgun (WGS) entry which is preliminary data.</text>
</comment>
<protein>
    <recommendedName>
        <fullName evidence="5">T9SS type B sorting domain-containing protein</fullName>
    </recommendedName>
</protein>
<evidence type="ECO:0000256" key="1">
    <source>
        <dbReference type="ARBA" id="ARBA00022614"/>
    </source>
</evidence>
<evidence type="ECO:0008006" key="5">
    <source>
        <dbReference type="Google" id="ProtNLM"/>
    </source>
</evidence>
<reference evidence="4" key="1">
    <citation type="journal article" date="2019" name="Int. J. Syst. Evol. Microbiol.">
        <title>The Global Catalogue of Microorganisms (GCM) 10K type strain sequencing project: providing services to taxonomists for standard genome sequencing and annotation.</title>
        <authorList>
            <consortium name="The Broad Institute Genomics Platform"/>
            <consortium name="The Broad Institute Genome Sequencing Center for Infectious Disease"/>
            <person name="Wu L."/>
            <person name="Ma J."/>
        </authorList>
    </citation>
    <scope>NUCLEOTIDE SEQUENCE [LARGE SCALE GENOMIC DNA]</scope>
    <source>
        <strain evidence="4">JCM 18287</strain>
    </source>
</reference>
<keyword evidence="1" id="KW-0433">Leucine-rich repeat</keyword>
<keyword evidence="4" id="KW-1185">Reference proteome</keyword>
<accession>A0ABP9HD94</accession>
<dbReference type="InterPro" id="IPR052574">
    <property type="entry name" value="CDIRP"/>
</dbReference>
<organism evidence="3 4">
    <name type="scientific">Algibacter aquimarinus</name>
    <dbReference type="NCBI Taxonomy" id="1136748"/>
    <lineage>
        <taxon>Bacteria</taxon>
        <taxon>Pseudomonadati</taxon>
        <taxon>Bacteroidota</taxon>
        <taxon>Flavobacteriia</taxon>
        <taxon>Flavobacteriales</taxon>
        <taxon>Flavobacteriaceae</taxon>
        <taxon>Algibacter</taxon>
    </lineage>
</organism>
<dbReference type="NCBIfam" id="TIGR04131">
    <property type="entry name" value="Bac_Flav_CTERM"/>
    <property type="match status" value="1"/>
</dbReference>
<dbReference type="InterPro" id="IPR026341">
    <property type="entry name" value="T9SS_type_B"/>
</dbReference>
<dbReference type="PANTHER" id="PTHR47566:SF1">
    <property type="entry name" value="PROTEIN NUD1"/>
    <property type="match status" value="1"/>
</dbReference>
<dbReference type="SUPFAM" id="SSF52058">
    <property type="entry name" value="L domain-like"/>
    <property type="match status" value="1"/>
</dbReference>